<proteinExistence type="predicted"/>
<keyword evidence="2" id="KW-1185">Reference proteome</keyword>
<dbReference type="EMBL" id="JACRTD010000002">
    <property type="protein sequence ID" value="MBC8584570.1"/>
    <property type="molecule type" value="Genomic_DNA"/>
</dbReference>
<gene>
    <name evidence="1" type="ORF">H8705_03135</name>
</gene>
<dbReference type="RefSeq" id="WP_262394401.1">
    <property type="nucleotide sequence ID" value="NZ_JACRTD010000002.1"/>
</dbReference>
<protein>
    <submittedName>
        <fullName evidence="1">Uncharacterized protein</fullName>
    </submittedName>
</protein>
<evidence type="ECO:0000313" key="1">
    <source>
        <dbReference type="EMBL" id="MBC8584570.1"/>
    </source>
</evidence>
<name>A0A926ELH4_9FIRM</name>
<organism evidence="1 2">
    <name type="scientific">Youxingia wuxianensis</name>
    <dbReference type="NCBI Taxonomy" id="2763678"/>
    <lineage>
        <taxon>Bacteria</taxon>
        <taxon>Bacillati</taxon>
        <taxon>Bacillota</taxon>
        <taxon>Clostridia</taxon>
        <taxon>Eubacteriales</taxon>
        <taxon>Oscillospiraceae</taxon>
        <taxon>Youxingia</taxon>
    </lineage>
</organism>
<sequence>MKISSITFSNKKSQQKDILRRTVSGQGFAFAKPWDALCSQRLKTQSVLPPGAGGNLRFTKARL</sequence>
<evidence type="ECO:0000313" key="2">
    <source>
        <dbReference type="Proteomes" id="UP000623678"/>
    </source>
</evidence>
<comment type="caution">
    <text evidence="1">The sequence shown here is derived from an EMBL/GenBank/DDBJ whole genome shotgun (WGS) entry which is preliminary data.</text>
</comment>
<dbReference type="AlphaFoldDB" id="A0A926ELH4"/>
<reference evidence="1" key="1">
    <citation type="submission" date="2020-08" db="EMBL/GenBank/DDBJ databases">
        <title>Genome public.</title>
        <authorList>
            <person name="Liu C."/>
            <person name="Sun Q."/>
        </authorList>
    </citation>
    <scope>NUCLEOTIDE SEQUENCE</scope>
    <source>
        <strain evidence="1">NSJ-64</strain>
    </source>
</reference>
<accession>A0A926ELH4</accession>
<dbReference type="Proteomes" id="UP000623678">
    <property type="component" value="Unassembled WGS sequence"/>
</dbReference>